<evidence type="ECO:0000313" key="5">
    <source>
        <dbReference type="EMBL" id="MBB3196946.1"/>
    </source>
</evidence>
<dbReference type="CDD" id="cd01949">
    <property type="entry name" value="GGDEF"/>
    <property type="match status" value="1"/>
</dbReference>
<organism evidence="5 6">
    <name type="scientific">Roseateles terrae</name>
    <dbReference type="NCBI Taxonomy" id="431060"/>
    <lineage>
        <taxon>Bacteria</taxon>
        <taxon>Pseudomonadati</taxon>
        <taxon>Pseudomonadota</taxon>
        <taxon>Betaproteobacteria</taxon>
        <taxon>Burkholderiales</taxon>
        <taxon>Sphaerotilaceae</taxon>
        <taxon>Roseateles</taxon>
    </lineage>
</organism>
<dbReference type="InterPro" id="IPR050469">
    <property type="entry name" value="Diguanylate_Cyclase"/>
</dbReference>
<dbReference type="EMBL" id="JACHXO010000009">
    <property type="protein sequence ID" value="MBB3196946.1"/>
    <property type="molecule type" value="Genomic_DNA"/>
</dbReference>
<keyword evidence="3" id="KW-0472">Membrane</keyword>
<protein>
    <recommendedName>
        <fullName evidence="1">diguanylate cyclase</fullName>
        <ecNumber evidence="1">2.7.7.65</ecNumber>
    </recommendedName>
</protein>
<dbReference type="InterPro" id="IPR029787">
    <property type="entry name" value="Nucleotide_cyclase"/>
</dbReference>
<gene>
    <name evidence="5" type="ORF">FHS28_004371</name>
</gene>
<dbReference type="PROSITE" id="PS50887">
    <property type="entry name" value="GGDEF"/>
    <property type="match status" value="1"/>
</dbReference>
<feature type="domain" description="GGDEF" evidence="4">
    <location>
        <begin position="533"/>
        <end position="670"/>
    </location>
</feature>
<proteinExistence type="predicted"/>
<evidence type="ECO:0000313" key="6">
    <source>
        <dbReference type="Proteomes" id="UP000574369"/>
    </source>
</evidence>
<dbReference type="Proteomes" id="UP000574369">
    <property type="component" value="Unassembled WGS sequence"/>
</dbReference>
<evidence type="ECO:0000256" key="3">
    <source>
        <dbReference type="SAM" id="Phobius"/>
    </source>
</evidence>
<dbReference type="InterPro" id="IPR043128">
    <property type="entry name" value="Rev_trsase/Diguanyl_cyclase"/>
</dbReference>
<name>A0ABR6GXV7_9BURK</name>
<sequence>MTGAGRGPLRFTARRLRSVADALRRAGAALLLTAEVALGLGLGVGLAIAPSAWAHESGERQLDTELAQWERTGYNEPHEALKALQTLRNSRAEAGHPDHLLRIDYTIGRVQAIAGDMEEARRWADQLEQRDGGRPLALLLRAEVQDRSGQPVKAGELAQQALSQLEPGCPQESAPLQIGPRCDWRSTYTALRIVARAQGARGEPASAEVRLLRALDLAQSAADTYATLIVMSQLATNAQDMDQPAQAQHWMNQALQLAQGDVGATVRMRIVESSMAALRNDTKAQLALLEDGLRLAAHTTARREVASMQASLADAYMHTHQPARAAMLARQALPVVQEFGDQKLERTLRHNLSVSLVLLRQFDAARREINRVIELARGDNDAVRRILQLRELGEAYAAVNQPREALRLYHEERTLSAETAQRKRESALRQLGQKYDSEARQRDLELARRQQALQSQELTNRRLAQYVGVGLAVLLGMSVVLMGVMLMRVRDTNKRLKANQSLLRAQSERDPLTELANRRHFLAVMEREAGDAFHGALLMIDIDHFKQVNDRHGHAAGDMVIREISRRISAAVRSDDLVVRWGGEEFLVFAPSVAPSALQHLAERILAGVGSQPVPIPDGQLRVTASIGYAHFPLAPAHLPQHWEQAVNWADMALYTAKSQGRNRAHGIEAVQADDAQALSRVETDFEAACSRGLVRLQTLLGPEEAVPQPSCA</sequence>
<dbReference type="InterPro" id="IPR011990">
    <property type="entry name" value="TPR-like_helical_dom_sf"/>
</dbReference>
<accession>A0ABR6GXV7</accession>
<dbReference type="Pfam" id="PF00990">
    <property type="entry name" value="GGDEF"/>
    <property type="match status" value="1"/>
</dbReference>
<dbReference type="PANTHER" id="PTHR45138">
    <property type="entry name" value="REGULATORY COMPONENTS OF SENSORY TRANSDUCTION SYSTEM"/>
    <property type="match status" value="1"/>
</dbReference>
<dbReference type="SUPFAM" id="SSF48452">
    <property type="entry name" value="TPR-like"/>
    <property type="match status" value="2"/>
</dbReference>
<dbReference type="RefSeq" id="WP_184295383.1">
    <property type="nucleotide sequence ID" value="NZ_JACHXO010000009.1"/>
</dbReference>
<reference evidence="5 6" key="1">
    <citation type="submission" date="2020-08" db="EMBL/GenBank/DDBJ databases">
        <title>Genomic Encyclopedia of Type Strains, Phase III (KMG-III): the genomes of soil and plant-associated and newly described type strains.</title>
        <authorList>
            <person name="Whitman W."/>
        </authorList>
    </citation>
    <scope>NUCLEOTIDE SEQUENCE [LARGE SCALE GENOMIC DNA]</scope>
    <source>
        <strain evidence="5 6">CECT 7247</strain>
    </source>
</reference>
<evidence type="ECO:0000259" key="4">
    <source>
        <dbReference type="PROSITE" id="PS50887"/>
    </source>
</evidence>
<dbReference type="SMART" id="SM00267">
    <property type="entry name" value="GGDEF"/>
    <property type="match status" value="1"/>
</dbReference>
<keyword evidence="6" id="KW-1185">Reference proteome</keyword>
<comment type="caution">
    <text evidence="5">The sequence shown here is derived from an EMBL/GenBank/DDBJ whole genome shotgun (WGS) entry which is preliminary data.</text>
</comment>
<dbReference type="SUPFAM" id="SSF55073">
    <property type="entry name" value="Nucleotide cyclase"/>
    <property type="match status" value="1"/>
</dbReference>
<dbReference type="NCBIfam" id="TIGR00254">
    <property type="entry name" value="GGDEF"/>
    <property type="match status" value="1"/>
</dbReference>
<keyword evidence="3" id="KW-1133">Transmembrane helix</keyword>
<dbReference type="PANTHER" id="PTHR45138:SF9">
    <property type="entry name" value="DIGUANYLATE CYCLASE DGCM-RELATED"/>
    <property type="match status" value="1"/>
</dbReference>
<dbReference type="Gene3D" id="1.25.40.10">
    <property type="entry name" value="Tetratricopeptide repeat domain"/>
    <property type="match status" value="2"/>
</dbReference>
<comment type="catalytic activity">
    <reaction evidence="2">
        <text>2 GTP = 3',3'-c-di-GMP + 2 diphosphate</text>
        <dbReference type="Rhea" id="RHEA:24898"/>
        <dbReference type="ChEBI" id="CHEBI:33019"/>
        <dbReference type="ChEBI" id="CHEBI:37565"/>
        <dbReference type="ChEBI" id="CHEBI:58805"/>
        <dbReference type="EC" id="2.7.7.65"/>
    </reaction>
</comment>
<dbReference type="Gene3D" id="3.30.70.270">
    <property type="match status" value="1"/>
</dbReference>
<dbReference type="EC" id="2.7.7.65" evidence="1"/>
<evidence type="ECO:0000256" key="2">
    <source>
        <dbReference type="ARBA" id="ARBA00034247"/>
    </source>
</evidence>
<keyword evidence="3" id="KW-0812">Transmembrane</keyword>
<evidence type="ECO:0000256" key="1">
    <source>
        <dbReference type="ARBA" id="ARBA00012528"/>
    </source>
</evidence>
<feature type="transmembrane region" description="Helical" evidence="3">
    <location>
        <begin position="463"/>
        <end position="487"/>
    </location>
</feature>
<dbReference type="InterPro" id="IPR000160">
    <property type="entry name" value="GGDEF_dom"/>
</dbReference>